<feature type="transmembrane region" description="Helical" evidence="9">
    <location>
        <begin position="189"/>
        <end position="206"/>
    </location>
</feature>
<keyword evidence="8 9" id="KW-0472">Membrane</keyword>
<dbReference type="SUPFAM" id="SSF52540">
    <property type="entry name" value="P-loop containing nucleoside triphosphate hydrolases"/>
    <property type="match status" value="1"/>
</dbReference>
<proteinExistence type="predicted"/>
<dbReference type="GO" id="GO:0015421">
    <property type="term" value="F:ABC-type oligopeptide transporter activity"/>
    <property type="evidence" value="ECO:0007669"/>
    <property type="project" value="TreeGrafter"/>
</dbReference>
<accession>A0A9D1MH94</accession>
<evidence type="ECO:0000313" key="11">
    <source>
        <dbReference type="EMBL" id="HIU60478.1"/>
    </source>
</evidence>
<feature type="domain" description="ABC transmembrane type-1" evidence="10">
    <location>
        <begin position="60"/>
        <end position="357"/>
    </location>
</feature>
<dbReference type="GO" id="GO:0016887">
    <property type="term" value="F:ATP hydrolysis activity"/>
    <property type="evidence" value="ECO:0007669"/>
    <property type="project" value="InterPro"/>
</dbReference>
<dbReference type="AlphaFoldDB" id="A0A9D1MH94"/>
<dbReference type="InterPro" id="IPR003439">
    <property type="entry name" value="ABC_transporter-like_ATP-bd"/>
</dbReference>
<feature type="non-terminal residue" evidence="11">
    <location>
        <position position="451"/>
    </location>
</feature>
<evidence type="ECO:0000313" key="12">
    <source>
        <dbReference type="Proteomes" id="UP000824094"/>
    </source>
</evidence>
<dbReference type="FunFam" id="1.20.1560.10:FF:000011">
    <property type="entry name" value="Multidrug ABC transporter ATP-binding protein"/>
    <property type="match status" value="1"/>
</dbReference>
<reference evidence="11" key="2">
    <citation type="journal article" date="2021" name="PeerJ">
        <title>Extensive microbial diversity within the chicken gut microbiome revealed by metagenomics and culture.</title>
        <authorList>
            <person name="Gilroy R."/>
            <person name="Ravi A."/>
            <person name="Getino M."/>
            <person name="Pursley I."/>
            <person name="Horton D.L."/>
            <person name="Alikhan N.F."/>
            <person name="Baker D."/>
            <person name="Gharbi K."/>
            <person name="Hall N."/>
            <person name="Watson M."/>
            <person name="Adriaenssens E.M."/>
            <person name="Foster-Nyarko E."/>
            <person name="Jarju S."/>
            <person name="Secka A."/>
            <person name="Antonio M."/>
            <person name="Oren A."/>
            <person name="Chaudhuri R.R."/>
            <person name="La Ragione R."/>
            <person name="Hildebrand F."/>
            <person name="Pallen M.J."/>
        </authorList>
    </citation>
    <scope>NUCLEOTIDE SEQUENCE</scope>
    <source>
        <strain evidence="11">18911</strain>
    </source>
</reference>
<dbReference type="GO" id="GO:0005886">
    <property type="term" value="C:plasma membrane"/>
    <property type="evidence" value="ECO:0007669"/>
    <property type="project" value="UniProtKB-SubCell"/>
</dbReference>
<dbReference type="Proteomes" id="UP000824094">
    <property type="component" value="Unassembled WGS sequence"/>
</dbReference>
<reference evidence="11" key="1">
    <citation type="submission" date="2020-10" db="EMBL/GenBank/DDBJ databases">
        <authorList>
            <person name="Gilroy R."/>
        </authorList>
    </citation>
    <scope>NUCLEOTIDE SEQUENCE</scope>
    <source>
        <strain evidence="11">18911</strain>
    </source>
</reference>
<dbReference type="PANTHER" id="PTHR43394">
    <property type="entry name" value="ATP-DEPENDENT PERMEASE MDL1, MITOCHONDRIAL"/>
    <property type="match status" value="1"/>
</dbReference>
<keyword evidence="2" id="KW-0813">Transport</keyword>
<evidence type="ECO:0000256" key="8">
    <source>
        <dbReference type="ARBA" id="ARBA00023136"/>
    </source>
</evidence>
<evidence type="ECO:0000256" key="1">
    <source>
        <dbReference type="ARBA" id="ARBA00004651"/>
    </source>
</evidence>
<sequence>MNGNEVKSSNLVENQQQGLDLGRALGVGGPEIKEVDKAQNFRATVVRLIKYLKPQYPMLIAMILIAGIGAWFAIWVPDIMKKVTDALADSIEYFIDIGRPPDGNNQLYSYIASILWTCAALYVLNALFQFTSGLIAASMSQRVVRRMRNDVKHKLDKVPLSYFDATPTGDVIARFTIDIEMISTTLQDSINQIITGVTTVIGVFVMMVRIDWLLSIIALVSLPLLILVSAIIVKKSQKEFAKQQERIGILNGHIEEMYTAHNIVKLYNHEEESIKTYEKINKDLKRATRTSQFLASIILPSIKFIDNLVYVGICVGGGLRAGSGIVTIGDIQALLSYTRQFAQPIENISNIANTIQSAIAAAERVFQVFDLEEMTAEGNRTISVSECQGTVDIEHVAFSYEKDKPLITDLSLHVNAGESIAIVGPTGAGKTTLVNLLMRFYDIDKGKISID</sequence>
<keyword evidence="5" id="KW-0547">Nucleotide-binding</keyword>
<evidence type="ECO:0000256" key="6">
    <source>
        <dbReference type="ARBA" id="ARBA00022840"/>
    </source>
</evidence>
<dbReference type="PROSITE" id="PS50929">
    <property type="entry name" value="ABC_TM1F"/>
    <property type="match status" value="1"/>
</dbReference>
<evidence type="ECO:0000256" key="4">
    <source>
        <dbReference type="ARBA" id="ARBA00022692"/>
    </source>
</evidence>
<dbReference type="GO" id="GO:0005524">
    <property type="term" value="F:ATP binding"/>
    <property type="evidence" value="ECO:0007669"/>
    <property type="project" value="UniProtKB-KW"/>
</dbReference>
<comment type="caution">
    <text evidence="11">The sequence shown here is derived from an EMBL/GenBank/DDBJ whole genome shotgun (WGS) entry which is preliminary data.</text>
</comment>
<feature type="transmembrane region" description="Helical" evidence="9">
    <location>
        <begin position="56"/>
        <end position="76"/>
    </location>
</feature>
<dbReference type="Pfam" id="PF00664">
    <property type="entry name" value="ABC_membrane"/>
    <property type="match status" value="1"/>
</dbReference>
<dbReference type="Pfam" id="PF00005">
    <property type="entry name" value="ABC_tran"/>
    <property type="match status" value="1"/>
</dbReference>
<feature type="transmembrane region" description="Helical" evidence="9">
    <location>
        <begin position="212"/>
        <end position="233"/>
    </location>
</feature>
<evidence type="ECO:0000256" key="3">
    <source>
        <dbReference type="ARBA" id="ARBA00022475"/>
    </source>
</evidence>
<evidence type="ECO:0000256" key="2">
    <source>
        <dbReference type="ARBA" id="ARBA00022448"/>
    </source>
</evidence>
<dbReference type="EMBL" id="DVNF01000110">
    <property type="protein sequence ID" value="HIU60478.1"/>
    <property type="molecule type" value="Genomic_DNA"/>
</dbReference>
<dbReference type="InterPro" id="IPR039421">
    <property type="entry name" value="Type_1_exporter"/>
</dbReference>
<keyword evidence="4 9" id="KW-0812">Transmembrane</keyword>
<dbReference type="InterPro" id="IPR011527">
    <property type="entry name" value="ABC1_TM_dom"/>
</dbReference>
<dbReference type="InterPro" id="IPR027417">
    <property type="entry name" value="P-loop_NTPase"/>
</dbReference>
<dbReference type="PANTHER" id="PTHR43394:SF1">
    <property type="entry name" value="ATP-BINDING CASSETTE SUB-FAMILY B MEMBER 10, MITOCHONDRIAL"/>
    <property type="match status" value="1"/>
</dbReference>
<evidence type="ECO:0000256" key="7">
    <source>
        <dbReference type="ARBA" id="ARBA00022989"/>
    </source>
</evidence>
<organism evidence="11 12">
    <name type="scientific">Candidatus Stercoripulliclostridium merdigallinarum</name>
    <dbReference type="NCBI Taxonomy" id="2840951"/>
    <lineage>
        <taxon>Bacteria</taxon>
        <taxon>Bacillati</taxon>
        <taxon>Bacillota</taxon>
        <taxon>Clostridia</taxon>
        <taxon>Eubacteriales</taxon>
        <taxon>Candidatus Stercoripulliclostridium</taxon>
    </lineage>
</organism>
<evidence type="ECO:0000256" key="9">
    <source>
        <dbReference type="SAM" id="Phobius"/>
    </source>
</evidence>
<dbReference type="Gene3D" id="1.20.1560.10">
    <property type="entry name" value="ABC transporter type 1, transmembrane domain"/>
    <property type="match status" value="1"/>
</dbReference>
<protein>
    <submittedName>
        <fullName evidence="11">ABC transporter ATP-binding protein</fullName>
    </submittedName>
</protein>
<comment type="subcellular location">
    <subcellularLocation>
        <location evidence="1">Cell membrane</location>
        <topology evidence="1">Multi-pass membrane protein</topology>
    </subcellularLocation>
</comment>
<keyword evidence="7 9" id="KW-1133">Transmembrane helix</keyword>
<keyword evidence="6 11" id="KW-0067">ATP-binding</keyword>
<dbReference type="SUPFAM" id="SSF90123">
    <property type="entry name" value="ABC transporter transmembrane region"/>
    <property type="match status" value="1"/>
</dbReference>
<gene>
    <name evidence="11" type="ORF">IAB05_03680</name>
</gene>
<evidence type="ECO:0000259" key="10">
    <source>
        <dbReference type="PROSITE" id="PS50929"/>
    </source>
</evidence>
<evidence type="ECO:0000256" key="5">
    <source>
        <dbReference type="ARBA" id="ARBA00022741"/>
    </source>
</evidence>
<feature type="transmembrane region" description="Helical" evidence="9">
    <location>
        <begin position="110"/>
        <end position="137"/>
    </location>
</feature>
<dbReference type="Gene3D" id="3.40.50.300">
    <property type="entry name" value="P-loop containing nucleotide triphosphate hydrolases"/>
    <property type="match status" value="1"/>
</dbReference>
<name>A0A9D1MH94_9FIRM</name>
<dbReference type="InterPro" id="IPR036640">
    <property type="entry name" value="ABC1_TM_sf"/>
</dbReference>
<keyword evidence="3" id="KW-1003">Cell membrane</keyword>
<dbReference type="CDD" id="cd18547">
    <property type="entry name" value="ABC_6TM_Tm288_like"/>
    <property type="match status" value="1"/>
</dbReference>